<keyword evidence="5" id="KW-1185">Reference proteome</keyword>
<comment type="similarity">
    <text evidence="1">Belongs to the 3-beta-HSD family.</text>
</comment>
<gene>
    <name evidence="4" type="ORF">PENSTE_c020G04211</name>
</gene>
<dbReference type="GO" id="GO:0016616">
    <property type="term" value="F:oxidoreductase activity, acting on the CH-OH group of donors, NAD or NADP as acceptor"/>
    <property type="evidence" value="ECO:0007669"/>
    <property type="project" value="InterPro"/>
</dbReference>
<keyword evidence="2" id="KW-0560">Oxidoreductase</keyword>
<dbReference type="Proteomes" id="UP000191285">
    <property type="component" value="Unassembled WGS sequence"/>
</dbReference>
<feature type="domain" description="Ketoreductase" evidence="3">
    <location>
        <begin position="10"/>
        <end position="161"/>
    </location>
</feature>
<dbReference type="InterPro" id="IPR057326">
    <property type="entry name" value="KR_dom"/>
</dbReference>
<evidence type="ECO:0000259" key="3">
    <source>
        <dbReference type="SMART" id="SM00822"/>
    </source>
</evidence>
<dbReference type="GO" id="GO:0006694">
    <property type="term" value="P:steroid biosynthetic process"/>
    <property type="evidence" value="ECO:0007669"/>
    <property type="project" value="InterPro"/>
</dbReference>
<dbReference type="Gene3D" id="3.40.50.720">
    <property type="entry name" value="NAD(P)-binding Rossmann-like Domain"/>
    <property type="match status" value="1"/>
</dbReference>
<comment type="caution">
    <text evidence="4">The sequence shown here is derived from an EMBL/GenBank/DDBJ whole genome shotgun (WGS) entry which is preliminary data.</text>
</comment>
<evidence type="ECO:0000256" key="1">
    <source>
        <dbReference type="ARBA" id="ARBA00009219"/>
    </source>
</evidence>
<reference evidence="5" key="1">
    <citation type="journal article" date="2017" name="Nat. Microbiol.">
        <title>Global analysis of biosynthetic gene clusters reveals vast potential of secondary metabolite production in Penicillium species.</title>
        <authorList>
            <person name="Nielsen J.C."/>
            <person name="Grijseels S."/>
            <person name="Prigent S."/>
            <person name="Ji B."/>
            <person name="Dainat J."/>
            <person name="Nielsen K.F."/>
            <person name="Frisvad J.C."/>
            <person name="Workman M."/>
            <person name="Nielsen J."/>
        </authorList>
    </citation>
    <scope>NUCLEOTIDE SEQUENCE [LARGE SCALE GENOMIC DNA]</scope>
    <source>
        <strain evidence="5">IBT 24891</strain>
    </source>
</reference>
<dbReference type="EMBL" id="MLKD01000020">
    <property type="protein sequence ID" value="OQE17553.1"/>
    <property type="molecule type" value="Genomic_DNA"/>
</dbReference>
<protein>
    <recommendedName>
        <fullName evidence="3">Ketoreductase domain-containing protein</fullName>
    </recommendedName>
</protein>
<dbReference type="Pfam" id="PF01073">
    <property type="entry name" value="3Beta_HSD"/>
    <property type="match status" value="1"/>
</dbReference>
<accession>A0A1V6SVA0</accession>
<sequence>MMSMDIFNSKRVLISGGTGFVGSATVRVLAARYPGCAIAVIDKSPPRAEHVLPEKIEYMQVDITSAEEVNKVFGIVKPNIVVHTAGIVPGVADRFGRRLESEVWRTNVEGTRNMLNAAVEHGVESFIYTSSCCVVTDDMSTSYRNIDEGWPASSTSLIYGESKAAAEALVLQANSNELATCALRPSVLCGEGDYQLVPIIHACIEKYETPFIIGDGENLWDVTHVSNIADAHVLAMENLATSRTAAGEAFFIQNNEPITFRDFCLAIWSHFGHTPPFEVRIPEGLAYFAGLVCEMVTWITGGTTTLSRGSVRDACAVRYANGDKARKILGYNARIGMDEAIRLSCEEYAQRIGVRLSARHDR</sequence>
<organism evidence="4 5">
    <name type="scientific">Penicillium steckii</name>
    <dbReference type="NCBI Taxonomy" id="303698"/>
    <lineage>
        <taxon>Eukaryota</taxon>
        <taxon>Fungi</taxon>
        <taxon>Dikarya</taxon>
        <taxon>Ascomycota</taxon>
        <taxon>Pezizomycotina</taxon>
        <taxon>Eurotiomycetes</taxon>
        <taxon>Eurotiomycetidae</taxon>
        <taxon>Eurotiales</taxon>
        <taxon>Aspergillaceae</taxon>
        <taxon>Penicillium</taxon>
    </lineage>
</organism>
<dbReference type="PANTHER" id="PTHR43245">
    <property type="entry name" value="BIFUNCTIONAL POLYMYXIN RESISTANCE PROTEIN ARNA"/>
    <property type="match status" value="1"/>
</dbReference>
<evidence type="ECO:0000256" key="2">
    <source>
        <dbReference type="ARBA" id="ARBA00023002"/>
    </source>
</evidence>
<dbReference type="STRING" id="303698.A0A1V6SVA0"/>
<evidence type="ECO:0000313" key="5">
    <source>
        <dbReference type="Proteomes" id="UP000191285"/>
    </source>
</evidence>
<name>A0A1V6SVA0_9EURO</name>
<dbReference type="InterPro" id="IPR050177">
    <property type="entry name" value="Lipid_A_modif_metabolic_enz"/>
</dbReference>
<dbReference type="InterPro" id="IPR036291">
    <property type="entry name" value="NAD(P)-bd_dom_sf"/>
</dbReference>
<dbReference type="SMART" id="SM00822">
    <property type="entry name" value="PKS_KR"/>
    <property type="match status" value="1"/>
</dbReference>
<proteinExistence type="inferred from homology"/>
<dbReference type="OrthoDB" id="10058185at2759"/>
<dbReference type="InterPro" id="IPR002225">
    <property type="entry name" value="3Beta_OHSteriod_DH/Estase"/>
</dbReference>
<dbReference type="AlphaFoldDB" id="A0A1V6SVA0"/>
<dbReference type="PANTHER" id="PTHR43245:SF51">
    <property type="entry name" value="SHORT CHAIN DEHYDROGENASE_REDUCTASE FAMILY 42E, MEMBER 2"/>
    <property type="match status" value="1"/>
</dbReference>
<dbReference type="SUPFAM" id="SSF51735">
    <property type="entry name" value="NAD(P)-binding Rossmann-fold domains"/>
    <property type="match status" value="1"/>
</dbReference>
<evidence type="ECO:0000313" key="4">
    <source>
        <dbReference type="EMBL" id="OQE17553.1"/>
    </source>
</evidence>